<evidence type="ECO:0000259" key="1">
    <source>
        <dbReference type="Pfam" id="PF13132"/>
    </source>
</evidence>
<evidence type="ECO:0000313" key="2">
    <source>
        <dbReference type="EMBL" id="QHN11751.1"/>
    </source>
</evidence>
<proteinExistence type="predicted"/>
<dbReference type="GeneID" id="84586843"/>
<dbReference type="Proteomes" id="UP000464700">
    <property type="component" value="Chromosome"/>
</dbReference>
<dbReference type="NCBIfam" id="NF041551">
    <property type="entry name" value="YlcI_YnfO_N"/>
    <property type="match status" value="1"/>
</dbReference>
<dbReference type="AlphaFoldDB" id="A0A6I7D409"/>
<dbReference type="RefSeq" id="WP_100159941.1">
    <property type="nucleotide sequence ID" value="NZ_NGVR01000028.1"/>
</dbReference>
<sequence length="60" mass="6918">MATGNINNKSEKKNIRFPHELLEEINSSVEREKSNFSSWVIDACEAKLKLEKRKPKQSGE</sequence>
<dbReference type="EMBL" id="CP043925">
    <property type="protein sequence ID" value="QHN11751.1"/>
    <property type="molecule type" value="Genomic_DNA"/>
</dbReference>
<reference evidence="2 3" key="1">
    <citation type="submission" date="2019-09" db="EMBL/GenBank/DDBJ databases">
        <title>Emergence of a chromosome-mediated tetracycline resistance gene in Proteus strain.</title>
        <authorList>
            <person name="He D."/>
            <person name="Wang L."/>
        </authorList>
    </citation>
    <scope>NUCLEOTIDE SEQUENCE [LARGE SCALE GENOMIC DNA]</scope>
    <source>
        <strain evidence="2 3">T60</strain>
    </source>
</reference>
<organism evidence="2 3">
    <name type="scientific">Proteus columbae</name>
    <dbReference type="NCBI Taxonomy" id="1987580"/>
    <lineage>
        <taxon>Bacteria</taxon>
        <taxon>Pseudomonadati</taxon>
        <taxon>Pseudomonadota</taxon>
        <taxon>Gammaproteobacteria</taxon>
        <taxon>Enterobacterales</taxon>
        <taxon>Morganellaceae</taxon>
        <taxon>Proteus</taxon>
    </lineage>
</organism>
<evidence type="ECO:0000313" key="3">
    <source>
        <dbReference type="Proteomes" id="UP000464700"/>
    </source>
</evidence>
<feature type="domain" description="DUF3950" evidence="1">
    <location>
        <begin position="21"/>
        <end position="48"/>
    </location>
</feature>
<gene>
    <name evidence="2" type="ORF">F1325_15375</name>
</gene>
<dbReference type="InterPro" id="IPR025030">
    <property type="entry name" value="DUF3950"/>
</dbReference>
<protein>
    <submittedName>
        <fullName evidence="2">DUF3950 domain-containing protein</fullName>
    </submittedName>
</protein>
<name>A0A6I7D409_9GAMM</name>
<dbReference type="Pfam" id="PF13132">
    <property type="entry name" value="DUF3950"/>
    <property type="match status" value="1"/>
</dbReference>
<dbReference type="KEGG" id="pcol:F1325_15375"/>
<keyword evidence="3" id="KW-1185">Reference proteome</keyword>
<accession>A0A6I7D409</accession>